<dbReference type="EMBL" id="SEWF01000051">
    <property type="protein sequence ID" value="RYU93228.1"/>
    <property type="molecule type" value="Genomic_DNA"/>
</dbReference>
<dbReference type="AlphaFoldDB" id="A0A4Q5LU90"/>
<dbReference type="OrthoDB" id="9811314at2"/>
<dbReference type="Proteomes" id="UP000293162">
    <property type="component" value="Unassembled WGS sequence"/>
</dbReference>
<comment type="caution">
    <text evidence="2">The sequence shown here is derived from an EMBL/GenBank/DDBJ whole genome shotgun (WGS) entry which is preliminary data.</text>
</comment>
<accession>A0A4Q5LU90</accession>
<dbReference type="RefSeq" id="WP_130023626.1">
    <property type="nucleotide sequence ID" value="NZ_SEWF01000051.1"/>
</dbReference>
<keyword evidence="3" id="KW-1185">Reference proteome</keyword>
<reference evidence="2 3" key="1">
    <citation type="submission" date="2019-02" db="EMBL/GenBank/DDBJ databases">
        <title>Bacterial novel species Emticicia sp. 17J42-9 isolated from soil.</title>
        <authorList>
            <person name="Jung H.-Y."/>
        </authorList>
    </citation>
    <scope>NUCLEOTIDE SEQUENCE [LARGE SCALE GENOMIC DNA]</scope>
    <source>
        <strain evidence="2 3">17J42-9</strain>
    </source>
</reference>
<name>A0A4Q5LU90_9BACT</name>
<proteinExistence type="predicted"/>
<evidence type="ECO:0000313" key="3">
    <source>
        <dbReference type="Proteomes" id="UP000293162"/>
    </source>
</evidence>
<evidence type="ECO:0000256" key="1">
    <source>
        <dbReference type="SAM" id="SignalP"/>
    </source>
</evidence>
<keyword evidence="1" id="KW-0732">Signal</keyword>
<evidence type="ECO:0000313" key="2">
    <source>
        <dbReference type="EMBL" id="RYU93228.1"/>
    </source>
</evidence>
<sequence>MKKTVLFVAALFISTLSFAQTAEEVINNYVTAIGGKDAISKIKDLSMTFTGEAQGANLEILIQKKAPNKFLQSVSVTGMGEVQKQVCDGTKVRASGMQGSEDITDAEKVKAVAMQAVIVPESEYGTMGAKLTYVGKEKVNNADAHKIDVTIGTVKMTEFYDVASGMKVRQVITAETPMGSQTITSDYTDYKIVNGVMFAHKLNQDLGMMQLALSASKVEANTNLADSLFEIK</sequence>
<protein>
    <submittedName>
        <fullName evidence="2">Uncharacterized protein</fullName>
    </submittedName>
</protein>
<organism evidence="2 3">
    <name type="scientific">Emticicia agri</name>
    <dbReference type="NCBI Taxonomy" id="2492393"/>
    <lineage>
        <taxon>Bacteria</taxon>
        <taxon>Pseudomonadati</taxon>
        <taxon>Bacteroidota</taxon>
        <taxon>Cytophagia</taxon>
        <taxon>Cytophagales</taxon>
        <taxon>Leadbetterellaceae</taxon>
        <taxon>Emticicia</taxon>
    </lineage>
</organism>
<feature type="signal peptide" evidence="1">
    <location>
        <begin position="1"/>
        <end position="19"/>
    </location>
</feature>
<gene>
    <name evidence="2" type="ORF">EWM59_23120</name>
</gene>
<feature type="chain" id="PRO_5020871237" evidence="1">
    <location>
        <begin position="20"/>
        <end position="232"/>
    </location>
</feature>